<feature type="domain" description="Csm4 C-terminal" evidence="5">
    <location>
        <begin position="238"/>
        <end position="299"/>
    </location>
</feature>
<evidence type="ECO:0000313" key="7">
    <source>
        <dbReference type="Proteomes" id="UP000282322"/>
    </source>
</evidence>
<keyword evidence="7" id="KW-1185">Reference proteome</keyword>
<dbReference type="Pfam" id="PF17953">
    <property type="entry name" value="Csm4_C"/>
    <property type="match status" value="1"/>
</dbReference>
<dbReference type="InterPro" id="IPR040932">
    <property type="entry name" value="Csm4_C"/>
</dbReference>
<gene>
    <name evidence="6" type="primary">csm4</name>
    <name evidence="6" type="ORF">EIK79_09985</name>
</gene>
<dbReference type="InterPro" id="IPR005510">
    <property type="entry name" value="Csm4"/>
</dbReference>
<evidence type="ECO:0000256" key="1">
    <source>
        <dbReference type="ARBA" id="ARBA00005772"/>
    </source>
</evidence>
<evidence type="ECO:0000259" key="5">
    <source>
        <dbReference type="Pfam" id="PF17953"/>
    </source>
</evidence>
<dbReference type="EMBL" id="RRCH01000022">
    <property type="protein sequence ID" value="RRJ30244.1"/>
    <property type="molecule type" value="Genomic_DNA"/>
</dbReference>
<evidence type="ECO:0000313" key="6">
    <source>
        <dbReference type="EMBL" id="RRJ30244.1"/>
    </source>
</evidence>
<keyword evidence="4" id="KW-0051">Antiviral defense</keyword>
<dbReference type="OrthoDB" id="86293at2157"/>
<keyword evidence="3" id="KW-0694">RNA-binding</keyword>
<dbReference type="NCBIfam" id="TIGR01903">
    <property type="entry name" value="cas5_csm4"/>
    <property type="match status" value="1"/>
</dbReference>
<accession>A0A3P3RA06</accession>
<comment type="similarity">
    <text evidence="1">Belongs to the CRISPR-associated Csm4 family.</text>
</comment>
<reference evidence="6 7" key="1">
    <citation type="submission" date="2018-11" db="EMBL/GenBank/DDBJ databases">
        <title>Taxonoimc description of Halomarina strain SPP-AMP-1.</title>
        <authorList>
            <person name="Pal Y."/>
            <person name="Srinivasana K."/>
            <person name="Verma A."/>
            <person name="Kumar P."/>
        </authorList>
    </citation>
    <scope>NUCLEOTIDE SEQUENCE [LARGE SCALE GENOMIC DNA]</scope>
    <source>
        <strain evidence="6 7">SPP-AMP-1</strain>
    </source>
</reference>
<dbReference type="Proteomes" id="UP000282322">
    <property type="component" value="Unassembled WGS sequence"/>
</dbReference>
<dbReference type="RefSeq" id="WP_124954979.1">
    <property type="nucleotide sequence ID" value="NZ_RRCH01000022.1"/>
</dbReference>
<name>A0A3P3RA06_9EURY</name>
<comment type="caution">
    <text evidence="6">The sequence shown here is derived from an EMBL/GenBank/DDBJ whole genome shotgun (WGS) entry which is preliminary data.</text>
</comment>
<proteinExistence type="inferred from homology"/>
<sequence length="356" mass="39580">MESVLLSPDGPFSEIPRSDTLFGAICWGIRDVRGTECLEDVLAQFQADRPPFRISSAFPLLDRDDREYLLATPRLPMLSAGVGEMTDERLEALDVWQQIEYVPASVFSMIAAGTVSDSELLAGFDENGTITVGGRQYVHDRRFLLPAESDRKPIWRTERTRNAVNRLTMATDSSLYHRDAVFFSDVAGLHVCVEGDIDLVLDGLSVAQDRGIGGDRSVGHGQFRLDGVRSFDLPQPDGDFFCTLSLCIPHPEELEPFLTNGYYEIEPRKGVIENSLASPDTIWKKRVLALSEGSILPRQTAVDRRFEKTDGEHREEPYGYNPIVADHFEHGVQQYGYSLPVGITPQTASPSAGETK</sequence>
<dbReference type="AlphaFoldDB" id="A0A3P3RA06"/>
<dbReference type="GO" id="GO:0051607">
    <property type="term" value="P:defense response to virus"/>
    <property type="evidence" value="ECO:0007669"/>
    <property type="project" value="UniProtKB-KW"/>
</dbReference>
<dbReference type="GO" id="GO:0003723">
    <property type="term" value="F:RNA binding"/>
    <property type="evidence" value="ECO:0007669"/>
    <property type="project" value="UniProtKB-KW"/>
</dbReference>
<organism evidence="6 7">
    <name type="scientific">Halocatena pleomorpha</name>
    <dbReference type="NCBI Taxonomy" id="1785090"/>
    <lineage>
        <taxon>Archaea</taxon>
        <taxon>Methanobacteriati</taxon>
        <taxon>Methanobacteriota</taxon>
        <taxon>Stenosarchaea group</taxon>
        <taxon>Halobacteria</taxon>
        <taxon>Halobacteriales</taxon>
        <taxon>Natronomonadaceae</taxon>
        <taxon>Halocatena</taxon>
    </lineage>
</organism>
<evidence type="ECO:0000256" key="3">
    <source>
        <dbReference type="ARBA" id="ARBA00022884"/>
    </source>
</evidence>
<evidence type="ECO:0000256" key="4">
    <source>
        <dbReference type="ARBA" id="ARBA00023118"/>
    </source>
</evidence>
<protein>
    <recommendedName>
        <fullName evidence="2">CRISPR system Cms protein Csm4</fullName>
    </recommendedName>
</protein>
<evidence type="ECO:0000256" key="2">
    <source>
        <dbReference type="ARBA" id="ARBA00016109"/>
    </source>
</evidence>